<proteinExistence type="predicted"/>
<evidence type="ECO:0000313" key="3">
    <source>
        <dbReference type="Proteomes" id="UP000540685"/>
    </source>
</evidence>
<dbReference type="Proteomes" id="UP000540685">
    <property type="component" value="Unassembled WGS sequence"/>
</dbReference>
<evidence type="ECO:0000313" key="2">
    <source>
        <dbReference type="EMBL" id="MBB5819721.1"/>
    </source>
</evidence>
<gene>
    <name evidence="2" type="ORF">F4562_002783</name>
</gene>
<reference evidence="2 3" key="1">
    <citation type="submission" date="2020-08" db="EMBL/GenBank/DDBJ databases">
        <title>Sequencing the genomes of 1000 actinobacteria strains.</title>
        <authorList>
            <person name="Klenk H.-P."/>
        </authorList>
    </citation>
    <scope>NUCLEOTIDE SEQUENCE [LARGE SCALE GENOMIC DNA]</scope>
    <source>
        <strain evidence="2 3">DSM 46887</strain>
    </source>
</reference>
<accession>A0A7W9IFQ8</accession>
<name>A0A7W9IFQ8_9ACTN</name>
<protein>
    <submittedName>
        <fullName evidence="2">Uncharacterized protein</fullName>
    </submittedName>
</protein>
<evidence type="ECO:0000256" key="1">
    <source>
        <dbReference type="SAM" id="MobiDB-lite"/>
    </source>
</evidence>
<keyword evidence="3" id="KW-1185">Reference proteome</keyword>
<dbReference type="RefSeq" id="WP_184537951.1">
    <property type="nucleotide sequence ID" value="NZ_JACHMP010000001.1"/>
</dbReference>
<sequence>MTVTYPRCSPAAKDVRPTAGGEPKAQISFTAYRIIGWYDDQHIAAWRKRGSGYQAVVIDFKGRVKRVFATTTDATKHRKQFLSFTRTASAGEHCSMPSGVTRGSA</sequence>
<organism evidence="2 3">
    <name type="scientific">Streptosporangium becharense</name>
    <dbReference type="NCBI Taxonomy" id="1816182"/>
    <lineage>
        <taxon>Bacteria</taxon>
        <taxon>Bacillati</taxon>
        <taxon>Actinomycetota</taxon>
        <taxon>Actinomycetes</taxon>
        <taxon>Streptosporangiales</taxon>
        <taxon>Streptosporangiaceae</taxon>
        <taxon>Streptosporangium</taxon>
    </lineage>
</organism>
<dbReference type="EMBL" id="JACHMP010000001">
    <property type="protein sequence ID" value="MBB5819721.1"/>
    <property type="molecule type" value="Genomic_DNA"/>
</dbReference>
<feature type="region of interest" description="Disordered" evidence="1">
    <location>
        <begin position="1"/>
        <end position="22"/>
    </location>
</feature>
<dbReference type="AlphaFoldDB" id="A0A7W9IFQ8"/>
<comment type="caution">
    <text evidence="2">The sequence shown here is derived from an EMBL/GenBank/DDBJ whole genome shotgun (WGS) entry which is preliminary data.</text>
</comment>